<evidence type="ECO:0000313" key="2">
    <source>
        <dbReference type="Proteomes" id="UP000805649"/>
    </source>
</evidence>
<name>A0ACC3YY39_COLTU</name>
<dbReference type="Proteomes" id="UP000805649">
    <property type="component" value="Unassembled WGS sequence"/>
</dbReference>
<dbReference type="EMBL" id="VUJX02000005">
    <property type="protein sequence ID" value="KAL0936855.1"/>
    <property type="molecule type" value="Genomic_DNA"/>
</dbReference>
<reference evidence="1 2" key="1">
    <citation type="journal article" date="2020" name="Phytopathology">
        <title>Genome Sequence Resources of Colletotrichum truncatum, C. plurivorum, C. musicola, and C. sojae: Four Species Pathogenic to Soybean (Glycine max).</title>
        <authorList>
            <person name="Rogerio F."/>
            <person name="Boufleur T.R."/>
            <person name="Ciampi-Guillardi M."/>
            <person name="Sukno S.A."/>
            <person name="Thon M.R."/>
            <person name="Massola Junior N.S."/>
            <person name="Baroncelli R."/>
        </authorList>
    </citation>
    <scope>NUCLEOTIDE SEQUENCE [LARGE SCALE GENOMIC DNA]</scope>
    <source>
        <strain evidence="1 2">CMES1059</strain>
    </source>
</reference>
<organism evidence="1 2">
    <name type="scientific">Colletotrichum truncatum</name>
    <name type="common">Anthracnose fungus</name>
    <name type="synonym">Colletotrichum capsici</name>
    <dbReference type="NCBI Taxonomy" id="5467"/>
    <lineage>
        <taxon>Eukaryota</taxon>
        <taxon>Fungi</taxon>
        <taxon>Dikarya</taxon>
        <taxon>Ascomycota</taxon>
        <taxon>Pezizomycotina</taxon>
        <taxon>Sordariomycetes</taxon>
        <taxon>Hypocreomycetidae</taxon>
        <taxon>Glomerellales</taxon>
        <taxon>Glomerellaceae</taxon>
        <taxon>Colletotrichum</taxon>
        <taxon>Colletotrichum truncatum species complex</taxon>
    </lineage>
</organism>
<accession>A0ACC3YY39</accession>
<evidence type="ECO:0000313" key="1">
    <source>
        <dbReference type="EMBL" id="KAL0936855.1"/>
    </source>
</evidence>
<comment type="caution">
    <text evidence="1">The sequence shown here is derived from an EMBL/GenBank/DDBJ whole genome shotgun (WGS) entry which is preliminary data.</text>
</comment>
<gene>
    <name evidence="1" type="ORF">CTRU02_209071</name>
</gene>
<sequence>MEPKGVVDSLRGLVAVTDAAFRQTFDFAKDNLARGIDSKRRAEIREIADEIQDMAGMLHRLCLLAYSFEDMDLMDDWYGIRALAMPPQLISCHQTLDRLGKTLSKKKLAYAIQDLEEDGMDRQLKWPFTKAWTADLLQELTVHKHAISKALTANSMNELLLSFSSNEKKDNSFFEVRDYTRGRCVKSPELYAVVHFFSRLGQNRLLIEELKGLNRLTRYPLLESQVFESWIQTPNSKLWLTGPPGVGKTTFAAAMIEKAIHKLYNVHNIAVAFVFCKSSDPRTHDPFHIVSTLLSRVARQHPLAISILEQYFKELNRKRMVDKPTIERMKAIFLDVSRHFKQVLVVADGVNECAVNVVAITETLDSLSSQSGNMSLAVVSRHQPDIQVALGEGFQHIQIEASTDQLELVAATNVENAILSGNLALEEPRMKDEVISKLSFGCEASFLQIPYQIDHLSRLISNKERNEFLEQLPNSLEETYKLALRQFNRQPPAVRGLVQAAFQLATFVDPPLTILEMCQALSVACIPSLDADLLEYPEVDETEILNQCGLFLKKSADKQCFELSHHTFKEFLESIEPSDPEFSDYRLSETRTKRLLAMCALRYLCLGHFSRLPARTNSEEKFIQARNYRYPFYRYASLMWPQLANELWHDAEFLGQAMELCDLAQTANFKSWCLEVCRFYRLDGSLRNWMNDRCDERSAGRSRRYLDMEHGSSVSDSLWSDSTQGTTGSCSSPSGISEESSSNQERRKDVVVVLSTSWQWRRRAPHWKWRAGQTRRLAHFTRRGDFTPLHMASLLGLSGLCHELLKHMSDVNQISRMGSPLQCALGGPFLVACHDFYTRKDSKDWAEQPPKERPSMETIRVLVTAGADCTRPLPTHYSWDSMGALALKSSEWASDYEPFALVVRGGAQMHDDAIDLFRSQCRKWNKHKSQSAMSNITSILELLTDLVAKEEGEASAYLKAFQKVVTDTTDIDTQLPVSAAVTDEMLVEAMWKAIENDSMNMLKEIAENPHRNLELQEDALTRLLDFAVSCLSISCLDYMLTSYVDSREGDNRKEKMVLDCFRDRMEDALVCLLHHGAKTIHTDDFNDTIWHLANDEDNNLRIVRVLLSRVEQSERDIALRMTNKNGLTPLAVALDNASHEVAIMIIGHCQGDQSCLKSSNPPLNKIIASIKSVDVLKKLHAEGLLLKSSEETPLHCLDRFASADCVRQLLVIYPYSESLAWKSPLACFLEASQLYSYNEAILKELISADLALPTGKTELTIWSLVFNILRDRYRHLHNTKSIPSFNIQVEKAPEVVKLMIDTGCLGAHEQTSGTSGLKEVENLLSCSNIPLNSKINPEVVSILEEIFVLVFDATGDSNYLKSSGMDVKVLKWAIVCDSVFMVDRLLCLGADIHERVLGMNAIEFACAHGGNPNSHRILVKLLENANREALNELTPTNSGEKFGLFHLLGLADCFSQTPWKTPSFGFAIQNPPPNLPHGMPPPPPPIPRGFIPLSQTGGYARHRRPMSCVKIRLVQQLLDENLDPTIVSKQRKNSPLILHIIAGCFDSARLLLRRGADKTLNHSDVDGWTAASWACVYGWIELLEEMVPLSASETMWNFRVKVSLARAGANPITFNQAAALHLATIGSAETVAFLLDHDYAKDINATTSDGSTALHFATLLGQVDSIKLLVSRGANVNAQNNEGFAPLHLAVTNQNECTTRLLLELGAKHLVVKKGKTPLDMALLWKNKNITDMIRKSIRGSLQGNLDQVADRSYYRAALSKAMQYAIERADVKTCERLLEEGCSPNIKMRSCRTCSALLFALRSRVVSVEIVQCLIDKGASFRGVTCRRHACGYCCYGIRNWSEGEDSDTSSSAYSSSDSDVEFEQEWPTRGSTALDLLMYDSDLEEEVPKWLRLIPQDELIWLIDNSAPAQIAINRESKKSLTALFAYLEELDRTTGRKLVRQVATQVTTWYVYNRNTSTLHAAAIENDIEMAKLLIKHGADINAMSQSCGTPLHVATDKENLTMITLLLDKGAAINIRDGHGHTPLQLAARENNVDAMELLVNRGARIDRSEDSNTLLMFGKTQTLPLLMKAGMSLNQRGCLGIPIWATALFNSDIATFIVNSDFSCDLESHYQGRGLWKVWWQVELFDNKSSMHKALRLFHRRMGVDFIRRLTEVKGDDKTFESFSLLCFSAHYGRLREVQELLRIGLDMEFEGSTAGTPLLAAAHEGRVDVVKLLVYRGAKVLYKKNDVWKSALDAAKSFPGIVDWLLVGRFTEQGKLEACSSNWEEDYISRIRPWSGVHSGVFLLEGKYQKAWNESTLKWLCSLEKAKRKFQGKVVVSELWDPKTYMET</sequence>
<protein>
    <submittedName>
        <fullName evidence="1">Ankyrin-2 ankyrin</fullName>
    </submittedName>
</protein>
<proteinExistence type="predicted"/>
<keyword evidence="2" id="KW-1185">Reference proteome</keyword>